<keyword evidence="4 8" id="KW-0479">Metal-binding</keyword>
<dbReference type="GO" id="GO:0005506">
    <property type="term" value="F:iron ion binding"/>
    <property type="evidence" value="ECO:0007669"/>
    <property type="project" value="InterPro"/>
</dbReference>
<evidence type="ECO:0000313" key="12">
    <source>
        <dbReference type="Proteomes" id="UP000566819"/>
    </source>
</evidence>
<comment type="cofactor">
    <cofactor evidence="1 8">
        <name>heme</name>
        <dbReference type="ChEBI" id="CHEBI:30413"/>
    </cofactor>
</comment>
<evidence type="ECO:0000256" key="2">
    <source>
        <dbReference type="ARBA" id="ARBA00010617"/>
    </source>
</evidence>
<keyword evidence="10" id="KW-0472">Membrane</keyword>
<dbReference type="InterPro" id="IPR017972">
    <property type="entry name" value="Cyt_P450_CS"/>
</dbReference>
<evidence type="ECO:0008006" key="13">
    <source>
        <dbReference type="Google" id="ProtNLM"/>
    </source>
</evidence>
<dbReference type="SUPFAM" id="SSF48264">
    <property type="entry name" value="Cytochrome P450"/>
    <property type="match status" value="1"/>
</dbReference>
<feature type="binding site" description="axial binding residue" evidence="8">
    <location>
        <position position="465"/>
    </location>
    <ligand>
        <name>heme</name>
        <dbReference type="ChEBI" id="CHEBI:30413"/>
    </ligand>
    <ligandPart>
        <name>Fe</name>
        <dbReference type="ChEBI" id="CHEBI:18248"/>
    </ligandPart>
</feature>
<gene>
    <name evidence="11" type="ORF">G7Y89_g3921</name>
</gene>
<evidence type="ECO:0000256" key="5">
    <source>
        <dbReference type="ARBA" id="ARBA00023002"/>
    </source>
</evidence>
<keyword evidence="5 9" id="KW-0560">Oxidoreductase</keyword>
<keyword evidence="3 8" id="KW-0349">Heme</keyword>
<dbReference type="PRINTS" id="PR00385">
    <property type="entry name" value="P450"/>
</dbReference>
<dbReference type="OrthoDB" id="2789670at2759"/>
<evidence type="ECO:0000256" key="10">
    <source>
        <dbReference type="SAM" id="Phobius"/>
    </source>
</evidence>
<dbReference type="CDD" id="cd11061">
    <property type="entry name" value="CYP67-like"/>
    <property type="match status" value="1"/>
</dbReference>
<keyword evidence="6 8" id="KW-0408">Iron</keyword>
<protein>
    <recommendedName>
        <fullName evidence="13">Cytochrome P450 monooxygenase</fullName>
    </recommendedName>
</protein>
<evidence type="ECO:0000256" key="1">
    <source>
        <dbReference type="ARBA" id="ARBA00001971"/>
    </source>
</evidence>
<dbReference type="GO" id="GO:0004497">
    <property type="term" value="F:monooxygenase activity"/>
    <property type="evidence" value="ECO:0007669"/>
    <property type="project" value="UniProtKB-KW"/>
</dbReference>
<dbReference type="Proteomes" id="UP000566819">
    <property type="component" value="Unassembled WGS sequence"/>
</dbReference>
<dbReference type="PANTHER" id="PTHR24305">
    <property type="entry name" value="CYTOCHROME P450"/>
    <property type="match status" value="1"/>
</dbReference>
<dbReference type="InterPro" id="IPR050121">
    <property type="entry name" value="Cytochrome_P450_monoxygenase"/>
</dbReference>
<evidence type="ECO:0000256" key="9">
    <source>
        <dbReference type="RuleBase" id="RU000461"/>
    </source>
</evidence>
<evidence type="ECO:0000256" key="3">
    <source>
        <dbReference type="ARBA" id="ARBA00022617"/>
    </source>
</evidence>
<dbReference type="PRINTS" id="PR00463">
    <property type="entry name" value="EP450I"/>
</dbReference>
<organism evidence="11 12">
    <name type="scientific">Cudoniella acicularis</name>
    <dbReference type="NCBI Taxonomy" id="354080"/>
    <lineage>
        <taxon>Eukaryota</taxon>
        <taxon>Fungi</taxon>
        <taxon>Dikarya</taxon>
        <taxon>Ascomycota</taxon>
        <taxon>Pezizomycotina</taxon>
        <taxon>Leotiomycetes</taxon>
        <taxon>Helotiales</taxon>
        <taxon>Tricladiaceae</taxon>
        <taxon>Cudoniella</taxon>
    </lineage>
</organism>
<dbReference type="InterPro" id="IPR036396">
    <property type="entry name" value="Cyt_P450_sf"/>
</dbReference>
<dbReference type="Gene3D" id="1.10.630.10">
    <property type="entry name" value="Cytochrome P450"/>
    <property type="match status" value="1"/>
</dbReference>
<dbReference type="Pfam" id="PF00067">
    <property type="entry name" value="p450"/>
    <property type="match status" value="1"/>
</dbReference>
<keyword evidence="10" id="KW-1133">Transmembrane helix</keyword>
<comment type="similarity">
    <text evidence="2 9">Belongs to the cytochrome P450 family.</text>
</comment>
<dbReference type="InterPro" id="IPR001128">
    <property type="entry name" value="Cyt_P450"/>
</dbReference>
<proteinExistence type="inferred from homology"/>
<evidence type="ECO:0000313" key="11">
    <source>
        <dbReference type="EMBL" id="KAF4634185.1"/>
    </source>
</evidence>
<sequence length="519" mass="58096">MPFRAIPLHAMRSGKQDKVTKVPIIKMLLQILAAALALTILVQPIVFYFLDKKALRKFASPSYAGLSSLWRIYHNLKCQHYLAVDEAHKKLGTHVRIAPNHISVSDPQALTDIYGHGANFLKDAWYDGGAGEHRHLADTRVKAEHQRKRKMMAHVFAQKTIANLEPIVTETTGILVAQVDKHAVSGKPINMRRYLNYYTIDLFAELLYGSTLGCLERGDDMVNAEAEDGKVYQVPFIKSLHDATIINTILGMEAGILPLTKKLFSRHPYKKAGADYDNIIFHNTKKRLHDPDAENDIFSKLLTSSKGEDLNLSAGEILSECSVMMNVGTDTTTAALTNAIYLLYKHPDVLSKLRAELDAAIGASDVPTYESLASLPFLRACIEESLRVRPASSFGLPRVVPKGGRYIAGQFVAEGVTVSVPTYTLLRDPVAFDKPEEFIPERWFDGDKERMSKAHFPFSTGPRACIGRNIAYFELLIVIGTLVRAFDFEFLSEDFELETIERFNSNPGELEMIARRRLN</sequence>
<comment type="caution">
    <text evidence="11">The sequence shown here is derived from an EMBL/GenBank/DDBJ whole genome shotgun (WGS) entry which is preliminary data.</text>
</comment>
<name>A0A8H4W770_9HELO</name>
<feature type="transmembrane region" description="Helical" evidence="10">
    <location>
        <begin position="27"/>
        <end position="50"/>
    </location>
</feature>
<dbReference type="GO" id="GO:0016705">
    <property type="term" value="F:oxidoreductase activity, acting on paired donors, with incorporation or reduction of molecular oxygen"/>
    <property type="evidence" value="ECO:0007669"/>
    <property type="project" value="InterPro"/>
</dbReference>
<accession>A0A8H4W770</accession>
<keyword evidence="12" id="KW-1185">Reference proteome</keyword>
<dbReference type="InterPro" id="IPR002401">
    <property type="entry name" value="Cyt_P450_E_grp-I"/>
</dbReference>
<dbReference type="AlphaFoldDB" id="A0A8H4W770"/>
<dbReference type="EMBL" id="JAAMPI010000202">
    <property type="protein sequence ID" value="KAF4634185.1"/>
    <property type="molecule type" value="Genomic_DNA"/>
</dbReference>
<evidence type="ECO:0000256" key="4">
    <source>
        <dbReference type="ARBA" id="ARBA00022723"/>
    </source>
</evidence>
<dbReference type="GO" id="GO:0020037">
    <property type="term" value="F:heme binding"/>
    <property type="evidence" value="ECO:0007669"/>
    <property type="project" value="InterPro"/>
</dbReference>
<evidence type="ECO:0000256" key="6">
    <source>
        <dbReference type="ARBA" id="ARBA00023004"/>
    </source>
</evidence>
<dbReference type="PROSITE" id="PS00086">
    <property type="entry name" value="CYTOCHROME_P450"/>
    <property type="match status" value="1"/>
</dbReference>
<keyword evidence="7 9" id="KW-0503">Monooxygenase</keyword>
<keyword evidence="10" id="KW-0812">Transmembrane</keyword>
<reference evidence="11 12" key="1">
    <citation type="submission" date="2020-03" db="EMBL/GenBank/DDBJ databases">
        <title>Draft Genome Sequence of Cudoniella acicularis.</title>
        <authorList>
            <person name="Buettner E."/>
            <person name="Kellner H."/>
        </authorList>
    </citation>
    <scope>NUCLEOTIDE SEQUENCE [LARGE SCALE GENOMIC DNA]</scope>
    <source>
        <strain evidence="11 12">DSM 108380</strain>
    </source>
</reference>
<evidence type="ECO:0000256" key="8">
    <source>
        <dbReference type="PIRSR" id="PIRSR602401-1"/>
    </source>
</evidence>
<dbReference type="PANTHER" id="PTHR24305:SF29">
    <property type="entry name" value="BENZOATE-PARA-HYDROXYLASE"/>
    <property type="match status" value="1"/>
</dbReference>
<evidence type="ECO:0000256" key="7">
    <source>
        <dbReference type="ARBA" id="ARBA00023033"/>
    </source>
</evidence>